<dbReference type="SUPFAM" id="SSF56300">
    <property type="entry name" value="Metallo-dependent phosphatases"/>
    <property type="match status" value="1"/>
</dbReference>
<evidence type="ECO:0000256" key="4">
    <source>
        <dbReference type="SAM" id="SignalP"/>
    </source>
</evidence>
<dbReference type="Pfam" id="PF02872">
    <property type="entry name" value="5_nucleotid_C"/>
    <property type="match status" value="1"/>
</dbReference>
<dbReference type="GO" id="GO:0008768">
    <property type="term" value="F:UDP-sugar diphosphatase activity"/>
    <property type="evidence" value="ECO:0007669"/>
    <property type="project" value="TreeGrafter"/>
</dbReference>
<feature type="chain" id="PRO_5039586522" evidence="4">
    <location>
        <begin position="46"/>
        <end position="787"/>
    </location>
</feature>
<evidence type="ECO:0000313" key="7">
    <source>
        <dbReference type="EMBL" id="NYJ77275.1"/>
    </source>
</evidence>
<keyword evidence="3" id="KW-1133">Transmembrane helix</keyword>
<proteinExistence type="predicted"/>
<dbReference type="GO" id="GO:0009166">
    <property type="term" value="P:nucleotide catabolic process"/>
    <property type="evidence" value="ECO:0007669"/>
    <property type="project" value="InterPro"/>
</dbReference>
<reference evidence="7 8" key="1">
    <citation type="submission" date="2020-07" db="EMBL/GenBank/DDBJ databases">
        <title>Sequencing the genomes of 1000 actinobacteria strains.</title>
        <authorList>
            <person name="Klenk H.-P."/>
        </authorList>
    </citation>
    <scope>NUCLEOTIDE SEQUENCE [LARGE SCALE GENOMIC DNA]</scope>
    <source>
        <strain evidence="7 8">DSM 15475</strain>
    </source>
</reference>
<dbReference type="Proteomes" id="UP000535437">
    <property type="component" value="Unassembled WGS sequence"/>
</dbReference>
<name>A0A7Z0GJT4_9MICC</name>
<dbReference type="PANTHER" id="PTHR11575:SF24">
    <property type="entry name" value="5'-NUCLEOTIDASE"/>
    <property type="match status" value="1"/>
</dbReference>
<keyword evidence="3" id="KW-0812">Transmembrane</keyword>
<dbReference type="PANTHER" id="PTHR11575">
    <property type="entry name" value="5'-NUCLEOTIDASE-RELATED"/>
    <property type="match status" value="1"/>
</dbReference>
<evidence type="ECO:0000313" key="8">
    <source>
        <dbReference type="Proteomes" id="UP000535437"/>
    </source>
</evidence>
<keyword evidence="7" id="KW-0378">Hydrolase</keyword>
<dbReference type="InterPro" id="IPR036907">
    <property type="entry name" value="5'-Nucleotdase_C_sf"/>
</dbReference>
<feature type="transmembrane region" description="Helical" evidence="3">
    <location>
        <begin position="760"/>
        <end position="778"/>
    </location>
</feature>
<keyword evidence="8" id="KW-1185">Reference proteome</keyword>
<dbReference type="InterPro" id="IPR008334">
    <property type="entry name" value="5'-Nucleotdase_C"/>
</dbReference>
<accession>A0A7Z0GJT4</accession>
<dbReference type="Gene3D" id="3.90.780.10">
    <property type="entry name" value="5'-Nucleotidase, C-terminal domain"/>
    <property type="match status" value="1"/>
</dbReference>
<dbReference type="EMBL" id="JACCFY010000001">
    <property type="protein sequence ID" value="NYJ77275.1"/>
    <property type="molecule type" value="Genomic_DNA"/>
</dbReference>
<feature type="domain" description="Calcineurin-like phosphoesterase" evidence="5">
    <location>
        <begin position="61"/>
        <end position="280"/>
    </location>
</feature>
<dbReference type="SUPFAM" id="SSF55816">
    <property type="entry name" value="5'-nucleotidase (syn. UDP-sugar hydrolase), C-terminal domain"/>
    <property type="match status" value="1"/>
</dbReference>
<feature type="region of interest" description="Disordered" evidence="2">
    <location>
        <begin position="653"/>
        <end position="751"/>
    </location>
</feature>
<dbReference type="EC" id="3.1.3.5" evidence="7"/>
<dbReference type="RefSeq" id="WP_179540781.1">
    <property type="nucleotide sequence ID" value="NZ_BAAALL010000004.1"/>
</dbReference>
<dbReference type="GO" id="GO:0030288">
    <property type="term" value="C:outer membrane-bounded periplasmic space"/>
    <property type="evidence" value="ECO:0007669"/>
    <property type="project" value="TreeGrafter"/>
</dbReference>
<dbReference type="AlphaFoldDB" id="A0A7Z0GJT4"/>
<gene>
    <name evidence="7" type="ORF">HNR09_000686</name>
</gene>
<feature type="compositionally biased region" description="Low complexity" evidence="2">
    <location>
        <begin position="725"/>
        <end position="749"/>
    </location>
</feature>
<keyword evidence="3" id="KW-0472">Membrane</keyword>
<dbReference type="InterPro" id="IPR006179">
    <property type="entry name" value="5_nucleotidase/apyrase"/>
</dbReference>
<sequence>MTTPTRPPVPPTPRIRSTRDIRLRGAAGLSAGLAVALLAPSSALAAPAAEDSTAGEVVELSIVGVNDLHGRLEPAGDVPGAAVLACAVDQVRTENPHTVFVSAGDNIGASTFTSFIQQDQPTLDSLAAMDLEVSVLGNHEFDAGADDVDERVLPEAGFPHIGANIRDADGEHLYEPYHLTEVAGVTIGFIGIITEDMPGLVNPAGIEGIEWTSMKEEVGRYAEQLTNGDPADGEADVVVVLAHEGLPGTDPASAQSRSFGELVDDPHPSVDAIFSGHTHQSYAHDLDGLQLVQGGEYGEQISRVDLSVDTSTGEVLVSHAETVDLVVDGAPICEPDEHVSEIVADAVEVADELGAEVVAETAGEVPFRRAVNSDGSENRGAASTVGELVADAQVWAVRQTQPDVDFAITNSGGLRADLPKGELAYRDLAAVQPFANTLVTVELTGAQVRELFEQQWREDGGFSKHAQSAEVSYVVDPEAPAGQRITEVRIDDEPVDPEATYQVAMNSYMAAGGGGVDVVLESPQAVDTGMNDLEAFVSYAAEQETLEPDLRRRAVAVSWDGDPDAVHAPGDEISLDIGGLAYSAEHVPTGETLQAELGGVDVGGFPIDLTTVDHEDLRGQAEVTVTVPEGVEAEGGIAELLLTEPVTGTELAVPIRVTEDLTTDDSADERTDDGVDVDRPEEDRPDSDDGAETPGAETEAETAEDTTSAGNLTDASGAAQTADQPGSGAPTGDAATGADAPGSSAATPGDPLASTGAPGILWLGLGALVLLAAGILLVRRGRRRLTD</sequence>
<feature type="compositionally biased region" description="Basic and acidic residues" evidence="2">
    <location>
        <begin position="668"/>
        <end position="682"/>
    </location>
</feature>
<evidence type="ECO:0000256" key="1">
    <source>
        <dbReference type="ARBA" id="ARBA00022729"/>
    </source>
</evidence>
<dbReference type="GO" id="GO:0008253">
    <property type="term" value="F:5'-nucleotidase activity"/>
    <property type="evidence" value="ECO:0007669"/>
    <property type="project" value="UniProtKB-EC"/>
</dbReference>
<dbReference type="Pfam" id="PF00149">
    <property type="entry name" value="Metallophos"/>
    <property type="match status" value="1"/>
</dbReference>
<evidence type="ECO:0000259" key="5">
    <source>
        <dbReference type="Pfam" id="PF00149"/>
    </source>
</evidence>
<feature type="signal peptide" evidence="4">
    <location>
        <begin position="1"/>
        <end position="45"/>
    </location>
</feature>
<dbReference type="PRINTS" id="PR01607">
    <property type="entry name" value="APYRASEFAMLY"/>
</dbReference>
<comment type="caution">
    <text evidence="7">The sequence shown here is derived from an EMBL/GenBank/DDBJ whole genome shotgun (WGS) entry which is preliminary data.</text>
</comment>
<organism evidence="7 8">
    <name type="scientific">Nesterenkonia xinjiangensis</name>
    <dbReference type="NCBI Taxonomy" id="225327"/>
    <lineage>
        <taxon>Bacteria</taxon>
        <taxon>Bacillati</taxon>
        <taxon>Actinomycetota</taxon>
        <taxon>Actinomycetes</taxon>
        <taxon>Micrococcales</taxon>
        <taxon>Micrococcaceae</taxon>
        <taxon>Nesterenkonia</taxon>
    </lineage>
</organism>
<evidence type="ECO:0000259" key="6">
    <source>
        <dbReference type="Pfam" id="PF02872"/>
    </source>
</evidence>
<dbReference type="Gene3D" id="3.60.21.10">
    <property type="match status" value="1"/>
</dbReference>
<feature type="compositionally biased region" description="Polar residues" evidence="2">
    <location>
        <begin position="711"/>
        <end position="724"/>
    </location>
</feature>
<keyword evidence="1 4" id="KW-0732">Signal</keyword>
<protein>
    <submittedName>
        <fullName evidence="7">5'-nucleotidase</fullName>
        <ecNumber evidence="7">3.1.3.5</ecNumber>
    </submittedName>
</protein>
<dbReference type="InterPro" id="IPR029052">
    <property type="entry name" value="Metallo-depent_PP-like"/>
</dbReference>
<evidence type="ECO:0000256" key="3">
    <source>
        <dbReference type="SAM" id="Phobius"/>
    </source>
</evidence>
<evidence type="ECO:0000256" key="2">
    <source>
        <dbReference type="SAM" id="MobiDB-lite"/>
    </source>
</evidence>
<feature type="domain" description="5'-Nucleotidase C-terminal" evidence="6">
    <location>
        <begin position="373"/>
        <end position="519"/>
    </location>
</feature>
<dbReference type="InterPro" id="IPR004843">
    <property type="entry name" value="Calcineurin-like_PHP"/>
</dbReference>